<reference evidence="4 5" key="1">
    <citation type="submission" date="2020-10" db="EMBL/GenBank/DDBJ databases">
        <title>The Coptis chinensis genome and diversification of protoberbering-type alkaloids.</title>
        <authorList>
            <person name="Wang B."/>
            <person name="Shu S."/>
            <person name="Song C."/>
            <person name="Liu Y."/>
        </authorList>
    </citation>
    <scope>NUCLEOTIDE SEQUENCE [LARGE SCALE GENOMIC DNA]</scope>
    <source>
        <strain evidence="4">HL-2020</strain>
        <tissue evidence="4">Leaf</tissue>
    </source>
</reference>
<dbReference type="NCBIfam" id="TIGR00756">
    <property type="entry name" value="PPR"/>
    <property type="match status" value="2"/>
</dbReference>
<evidence type="ECO:0000313" key="5">
    <source>
        <dbReference type="Proteomes" id="UP000631114"/>
    </source>
</evidence>
<evidence type="ECO:0000313" key="4">
    <source>
        <dbReference type="EMBL" id="KAF9620422.1"/>
    </source>
</evidence>
<dbReference type="OrthoDB" id="1936721at2759"/>
<dbReference type="Gene3D" id="1.25.40.10">
    <property type="entry name" value="Tetratricopeptide repeat domain"/>
    <property type="match status" value="1"/>
</dbReference>
<evidence type="ECO:0000256" key="1">
    <source>
        <dbReference type="ARBA" id="ARBA00022737"/>
    </source>
</evidence>
<dbReference type="InterPro" id="IPR002885">
    <property type="entry name" value="PPR_rpt"/>
</dbReference>
<dbReference type="PROSITE" id="PS51375">
    <property type="entry name" value="PPR"/>
    <property type="match status" value="2"/>
</dbReference>
<gene>
    <name evidence="4" type="ORF">IFM89_012599</name>
</gene>
<dbReference type="InterPro" id="IPR046960">
    <property type="entry name" value="PPR_At4g14850-like_plant"/>
</dbReference>
<feature type="region of interest" description="Disordered" evidence="3">
    <location>
        <begin position="1"/>
        <end position="22"/>
    </location>
</feature>
<dbReference type="PANTHER" id="PTHR47926:SF347">
    <property type="entry name" value="PENTATRICOPEPTIDE REPEAT-CONTAINING PROTEIN"/>
    <property type="match status" value="1"/>
</dbReference>
<sequence>MVLGPRDGPKETSGLRMILGPRDGPKVMSGLCMVWGHRDGPKRKGEDLDRKEERRGEAAGKGEGRGETEEGDIGASKRRKLSASPVFHLKIPLPSHPTFLTLPFLIFCADRFVTTITQYLHSGLIFVSSLLCCLWGEDRRLDKMRSNLGKLAVFWILQAVWVWTQLWINKSWHSRTLQTIEEGGAMLGSGNIIDIQIILASDADFPMVGSFCGFHFNTGSGIPLLEKSTDQKFSNRPEYVFYKRTTSPLIPLPPFVYDKLPAWFKVVFLFELPIYSRIFIKRGGSVRDSRVGADGYFVCHVHRPFSIAFCKHVPFLLLPAKMEDAIRGYLTVCGFAIDTSICKALIDTYSKCGRIDFAREVFNRMPKRDIISWNAMIAGYGIHGLGREALLLFHDLQNEGPKPDYVTFICLLSACSHSGLVHLLA</sequence>
<dbReference type="EMBL" id="JADFTS010000002">
    <property type="protein sequence ID" value="KAF9620422.1"/>
    <property type="molecule type" value="Genomic_DNA"/>
</dbReference>
<protein>
    <recommendedName>
        <fullName evidence="6">Pentatricopeptide repeat-containing protein</fullName>
    </recommendedName>
</protein>
<dbReference type="Proteomes" id="UP000631114">
    <property type="component" value="Unassembled WGS sequence"/>
</dbReference>
<dbReference type="GO" id="GO:0009451">
    <property type="term" value="P:RNA modification"/>
    <property type="evidence" value="ECO:0007669"/>
    <property type="project" value="InterPro"/>
</dbReference>
<evidence type="ECO:0008006" key="6">
    <source>
        <dbReference type="Google" id="ProtNLM"/>
    </source>
</evidence>
<feature type="compositionally biased region" description="Basic and acidic residues" evidence="3">
    <location>
        <begin position="36"/>
        <end position="68"/>
    </location>
</feature>
<feature type="repeat" description="PPR" evidence="2">
    <location>
        <begin position="338"/>
        <end position="368"/>
    </location>
</feature>
<accession>A0A835M8L3</accession>
<dbReference type="InterPro" id="IPR011990">
    <property type="entry name" value="TPR-like_helical_dom_sf"/>
</dbReference>
<name>A0A835M8L3_9MAGN</name>
<dbReference type="FunFam" id="1.25.40.10:FF:000031">
    <property type="entry name" value="Pentatricopeptide repeat-containing protein mitochondrial"/>
    <property type="match status" value="1"/>
</dbReference>
<feature type="repeat" description="PPR" evidence="2">
    <location>
        <begin position="369"/>
        <end position="403"/>
    </location>
</feature>
<keyword evidence="5" id="KW-1185">Reference proteome</keyword>
<organism evidence="4 5">
    <name type="scientific">Coptis chinensis</name>
    <dbReference type="NCBI Taxonomy" id="261450"/>
    <lineage>
        <taxon>Eukaryota</taxon>
        <taxon>Viridiplantae</taxon>
        <taxon>Streptophyta</taxon>
        <taxon>Embryophyta</taxon>
        <taxon>Tracheophyta</taxon>
        <taxon>Spermatophyta</taxon>
        <taxon>Magnoliopsida</taxon>
        <taxon>Ranunculales</taxon>
        <taxon>Ranunculaceae</taxon>
        <taxon>Coptidoideae</taxon>
        <taxon>Coptis</taxon>
    </lineage>
</organism>
<feature type="region of interest" description="Disordered" evidence="3">
    <location>
        <begin position="34"/>
        <end position="77"/>
    </location>
</feature>
<dbReference type="AlphaFoldDB" id="A0A835M8L3"/>
<dbReference type="Pfam" id="PF13041">
    <property type="entry name" value="PPR_2"/>
    <property type="match status" value="1"/>
</dbReference>
<proteinExistence type="predicted"/>
<dbReference type="PANTHER" id="PTHR47926">
    <property type="entry name" value="PENTATRICOPEPTIDE REPEAT-CONTAINING PROTEIN"/>
    <property type="match status" value="1"/>
</dbReference>
<dbReference type="GO" id="GO:0003723">
    <property type="term" value="F:RNA binding"/>
    <property type="evidence" value="ECO:0007669"/>
    <property type="project" value="InterPro"/>
</dbReference>
<keyword evidence="1" id="KW-0677">Repeat</keyword>
<comment type="caution">
    <text evidence="4">The sequence shown here is derived from an EMBL/GenBank/DDBJ whole genome shotgun (WGS) entry which is preliminary data.</text>
</comment>
<evidence type="ECO:0000256" key="3">
    <source>
        <dbReference type="SAM" id="MobiDB-lite"/>
    </source>
</evidence>
<evidence type="ECO:0000256" key="2">
    <source>
        <dbReference type="PROSITE-ProRule" id="PRU00708"/>
    </source>
</evidence>